<evidence type="ECO:0000256" key="1">
    <source>
        <dbReference type="SAM" id="MobiDB-lite"/>
    </source>
</evidence>
<protein>
    <submittedName>
        <fullName evidence="2">Uncharacterized protein</fullName>
    </submittedName>
</protein>
<feature type="region of interest" description="Disordered" evidence="1">
    <location>
        <begin position="1"/>
        <end position="26"/>
    </location>
</feature>
<gene>
    <name evidence="2" type="ORF">DERP_002373</name>
</gene>
<organism evidence="2 3">
    <name type="scientific">Dermatophagoides pteronyssinus</name>
    <name type="common">European house dust mite</name>
    <dbReference type="NCBI Taxonomy" id="6956"/>
    <lineage>
        <taxon>Eukaryota</taxon>
        <taxon>Metazoa</taxon>
        <taxon>Ecdysozoa</taxon>
        <taxon>Arthropoda</taxon>
        <taxon>Chelicerata</taxon>
        <taxon>Arachnida</taxon>
        <taxon>Acari</taxon>
        <taxon>Acariformes</taxon>
        <taxon>Sarcoptiformes</taxon>
        <taxon>Astigmata</taxon>
        <taxon>Psoroptidia</taxon>
        <taxon>Analgoidea</taxon>
        <taxon>Pyroglyphidae</taxon>
        <taxon>Dermatophagoidinae</taxon>
        <taxon>Dermatophagoides</taxon>
    </lineage>
</organism>
<proteinExistence type="predicted"/>
<name>A0ABQ8JIB7_DERPT</name>
<evidence type="ECO:0000313" key="2">
    <source>
        <dbReference type="EMBL" id="KAH9422081.1"/>
    </source>
</evidence>
<dbReference type="EMBL" id="NJHN03000037">
    <property type="protein sequence ID" value="KAH9422081.1"/>
    <property type="molecule type" value="Genomic_DNA"/>
</dbReference>
<feature type="compositionally biased region" description="Low complexity" evidence="1">
    <location>
        <begin position="12"/>
        <end position="21"/>
    </location>
</feature>
<comment type="caution">
    <text evidence="2">The sequence shown here is derived from an EMBL/GenBank/DDBJ whole genome shotgun (WGS) entry which is preliminary data.</text>
</comment>
<reference evidence="2 3" key="1">
    <citation type="journal article" date="2018" name="J. Allergy Clin. Immunol.">
        <title>High-quality assembly of Dermatophagoides pteronyssinus genome and transcriptome reveals a wide range of novel allergens.</title>
        <authorList>
            <person name="Liu X.Y."/>
            <person name="Yang K.Y."/>
            <person name="Wang M.Q."/>
            <person name="Kwok J.S."/>
            <person name="Zeng X."/>
            <person name="Yang Z."/>
            <person name="Xiao X.J."/>
            <person name="Lau C.P."/>
            <person name="Li Y."/>
            <person name="Huang Z.M."/>
            <person name="Ba J.G."/>
            <person name="Yim A.K."/>
            <person name="Ouyang C.Y."/>
            <person name="Ngai S.M."/>
            <person name="Chan T.F."/>
            <person name="Leung E.L."/>
            <person name="Liu L."/>
            <person name="Liu Z.G."/>
            <person name="Tsui S.K."/>
        </authorList>
    </citation>
    <scope>NUCLEOTIDE SEQUENCE [LARGE SCALE GENOMIC DNA]</scope>
    <source>
        <strain evidence="2">Derp</strain>
    </source>
</reference>
<sequence>MIHNPQKEDSLKQLPKQQQQQRMVRDTLTSQLDSLKMETKRNIQSNNDIMMSANINKRTNHE</sequence>
<dbReference type="Proteomes" id="UP000887458">
    <property type="component" value="Unassembled WGS sequence"/>
</dbReference>
<feature type="compositionally biased region" description="Basic and acidic residues" evidence="1">
    <location>
        <begin position="1"/>
        <end position="11"/>
    </location>
</feature>
<keyword evidence="3" id="KW-1185">Reference proteome</keyword>
<reference evidence="2 3" key="2">
    <citation type="journal article" date="2022" name="Mol. Biol. Evol.">
        <title>Comparative Genomics Reveals Insights into the Divergent Evolution of Astigmatic Mites and Household Pest Adaptations.</title>
        <authorList>
            <person name="Xiong Q."/>
            <person name="Wan A.T."/>
            <person name="Liu X."/>
            <person name="Fung C.S."/>
            <person name="Xiao X."/>
            <person name="Malainual N."/>
            <person name="Hou J."/>
            <person name="Wang L."/>
            <person name="Wang M."/>
            <person name="Yang K.Y."/>
            <person name="Cui Y."/>
            <person name="Leung E.L."/>
            <person name="Nong W."/>
            <person name="Shin S.K."/>
            <person name="Au S.W."/>
            <person name="Jeong K.Y."/>
            <person name="Chew F.T."/>
            <person name="Hui J.H."/>
            <person name="Leung T.F."/>
            <person name="Tungtrongchitr A."/>
            <person name="Zhong N."/>
            <person name="Liu Z."/>
            <person name="Tsui S.K."/>
        </authorList>
    </citation>
    <scope>NUCLEOTIDE SEQUENCE [LARGE SCALE GENOMIC DNA]</scope>
    <source>
        <strain evidence="2">Derp</strain>
    </source>
</reference>
<evidence type="ECO:0000313" key="3">
    <source>
        <dbReference type="Proteomes" id="UP000887458"/>
    </source>
</evidence>
<accession>A0ABQ8JIB7</accession>